<name>A0A9X3ZHN2_9HYPH</name>
<protein>
    <submittedName>
        <fullName evidence="5">MarR family transcriptional regulator</fullName>
    </submittedName>
</protein>
<dbReference type="GO" id="GO:0003677">
    <property type="term" value="F:DNA binding"/>
    <property type="evidence" value="ECO:0007669"/>
    <property type="project" value="UniProtKB-KW"/>
</dbReference>
<accession>A0A9X3ZHN2</accession>
<dbReference type="Proteomes" id="UP001151234">
    <property type="component" value="Unassembled WGS sequence"/>
</dbReference>
<dbReference type="Gene3D" id="1.10.10.10">
    <property type="entry name" value="Winged helix-like DNA-binding domain superfamily/Winged helix DNA-binding domain"/>
    <property type="match status" value="1"/>
</dbReference>
<dbReference type="PANTHER" id="PTHR42756:SF1">
    <property type="entry name" value="TRANSCRIPTIONAL REPRESSOR OF EMRAB OPERON"/>
    <property type="match status" value="1"/>
</dbReference>
<evidence type="ECO:0000256" key="1">
    <source>
        <dbReference type="ARBA" id="ARBA00023015"/>
    </source>
</evidence>
<dbReference type="Pfam" id="PF01047">
    <property type="entry name" value="MarR"/>
    <property type="match status" value="1"/>
</dbReference>
<dbReference type="AlphaFoldDB" id="A0A9X3ZHN2"/>
<dbReference type="SMART" id="SM00347">
    <property type="entry name" value="HTH_MARR"/>
    <property type="match status" value="1"/>
</dbReference>
<keyword evidence="1" id="KW-0805">Transcription regulation</keyword>
<keyword evidence="3" id="KW-0804">Transcription</keyword>
<sequence>MSNIVYPVNGLKPNMIATKDQPGTQIDHGMLHDLVGHLLRHAFNRGQATFAEVFDGDGITSLQFMILELISRNPGISHSRISRGVGAAPSVVTTTLKPLLVDGTIAVTPSTRDRRVICYHMTESGELWFKGLRPKIEACEDLFARGLNPDERQELLRLLRILSDI</sequence>
<organism evidence="5 6">
    <name type="scientific">Hoeflea prorocentri</name>
    <dbReference type="NCBI Taxonomy" id="1922333"/>
    <lineage>
        <taxon>Bacteria</taxon>
        <taxon>Pseudomonadati</taxon>
        <taxon>Pseudomonadota</taxon>
        <taxon>Alphaproteobacteria</taxon>
        <taxon>Hyphomicrobiales</taxon>
        <taxon>Rhizobiaceae</taxon>
        <taxon>Hoeflea</taxon>
    </lineage>
</organism>
<evidence type="ECO:0000256" key="2">
    <source>
        <dbReference type="ARBA" id="ARBA00023125"/>
    </source>
</evidence>
<dbReference type="EMBL" id="JAPJZI010000001">
    <property type="protein sequence ID" value="MDA5398903.1"/>
    <property type="molecule type" value="Genomic_DNA"/>
</dbReference>
<comment type="caution">
    <text evidence="5">The sequence shown here is derived from an EMBL/GenBank/DDBJ whole genome shotgun (WGS) entry which is preliminary data.</text>
</comment>
<proteinExistence type="predicted"/>
<evidence type="ECO:0000259" key="4">
    <source>
        <dbReference type="PROSITE" id="PS50995"/>
    </source>
</evidence>
<gene>
    <name evidence="5" type="ORF">OQ273_10005</name>
</gene>
<dbReference type="RefSeq" id="WP_271292104.1">
    <property type="nucleotide sequence ID" value="NZ_JAPJZI010000001.1"/>
</dbReference>
<dbReference type="PROSITE" id="PS50995">
    <property type="entry name" value="HTH_MARR_2"/>
    <property type="match status" value="1"/>
</dbReference>
<dbReference type="SUPFAM" id="SSF46785">
    <property type="entry name" value="Winged helix' DNA-binding domain"/>
    <property type="match status" value="1"/>
</dbReference>
<dbReference type="InterPro" id="IPR000835">
    <property type="entry name" value="HTH_MarR-typ"/>
</dbReference>
<keyword evidence="6" id="KW-1185">Reference proteome</keyword>
<feature type="domain" description="HTH marR-type" evidence="4">
    <location>
        <begin position="32"/>
        <end position="164"/>
    </location>
</feature>
<dbReference type="InterPro" id="IPR036388">
    <property type="entry name" value="WH-like_DNA-bd_sf"/>
</dbReference>
<reference evidence="5" key="1">
    <citation type="submission" date="2022-11" db="EMBL/GenBank/DDBJ databases">
        <title>Draft genome sequence of Hoeflea poritis E7-10 and Hoeflea prorocentri PM5-8, separated from scleractinian coral Porites lutea and marine dinoflagellate.</title>
        <authorList>
            <person name="Zhang G."/>
            <person name="Wei Q."/>
            <person name="Cai L."/>
        </authorList>
    </citation>
    <scope>NUCLEOTIDE SEQUENCE</scope>
    <source>
        <strain evidence="5">PM5-8</strain>
    </source>
</reference>
<dbReference type="GO" id="GO:0003700">
    <property type="term" value="F:DNA-binding transcription factor activity"/>
    <property type="evidence" value="ECO:0007669"/>
    <property type="project" value="InterPro"/>
</dbReference>
<keyword evidence="2" id="KW-0238">DNA-binding</keyword>
<evidence type="ECO:0000256" key="3">
    <source>
        <dbReference type="ARBA" id="ARBA00023163"/>
    </source>
</evidence>
<evidence type="ECO:0000313" key="5">
    <source>
        <dbReference type="EMBL" id="MDA5398903.1"/>
    </source>
</evidence>
<dbReference type="InterPro" id="IPR036390">
    <property type="entry name" value="WH_DNA-bd_sf"/>
</dbReference>
<evidence type="ECO:0000313" key="6">
    <source>
        <dbReference type="Proteomes" id="UP001151234"/>
    </source>
</evidence>
<dbReference type="PANTHER" id="PTHR42756">
    <property type="entry name" value="TRANSCRIPTIONAL REGULATOR, MARR"/>
    <property type="match status" value="1"/>
</dbReference>